<sequence length="458" mass="51419">MDHERKLSSLRRLLVQFLGSLIGLLTLAILLPSLLLFVAQGSGGLTAANQGEKDARYLLERVKKQQAFSLQEVSSLNQYALLDSQLKVKATNMDQGTLKQAQKFVQGQDARGHYFIQTKFQKQRLLLAYQLRTSYRKASWNHYLPTPFQVWVISMIIGLLGACLFCVQKFARKIGRELEPLNQAVEKIQAADLNFAVGQSSIKEFQEVLTSLAAIKENLQADLNLRYRAEQKYRQQLAALVHDLKTPLTGALGWTDLLQETELDEEQKSYLRHLQQNKLTISQLINSLLQVTLTTKAETVHLKECNLHDLGNELLAQMQELATPQKIQINYQEDWENPQLVTDPSLLKQALLNVITNAIEFTPQGGKITWQMQRKENLRIVITDSGPGFSPAALKQAGEELYRGDLSRSGTGHFGLGLAIARLNLELLGGKLTWENTSAQGSARVTLTLPPTTKTYNN</sequence>
<protein>
    <recommendedName>
        <fullName evidence="3">histidine kinase</fullName>
        <ecNumber evidence="3">2.7.13.3</ecNumber>
    </recommendedName>
</protein>
<evidence type="ECO:0000313" key="14">
    <source>
        <dbReference type="Proteomes" id="UP000563523"/>
    </source>
</evidence>
<dbReference type="SMART" id="SM00388">
    <property type="entry name" value="HisKA"/>
    <property type="match status" value="1"/>
</dbReference>
<evidence type="ECO:0000313" key="13">
    <source>
        <dbReference type="EMBL" id="NVY95969.1"/>
    </source>
</evidence>
<keyword evidence="5" id="KW-0808">Transferase</keyword>
<dbReference type="AlphaFoldDB" id="A0A850QYZ2"/>
<dbReference type="SUPFAM" id="SSF55874">
    <property type="entry name" value="ATPase domain of HSP90 chaperone/DNA topoisomerase II/histidine kinase"/>
    <property type="match status" value="1"/>
</dbReference>
<dbReference type="InterPro" id="IPR036097">
    <property type="entry name" value="HisK_dim/P_sf"/>
</dbReference>
<dbReference type="InterPro" id="IPR003661">
    <property type="entry name" value="HisK_dim/P_dom"/>
</dbReference>
<gene>
    <name evidence="13" type="ORF">HU830_02025</name>
</gene>
<evidence type="ECO:0000259" key="12">
    <source>
        <dbReference type="PROSITE" id="PS50109"/>
    </source>
</evidence>
<dbReference type="SMART" id="SM00387">
    <property type="entry name" value="HATPase_c"/>
    <property type="match status" value="1"/>
</dbReference>
<dbReference type="GO" id="GO:0005886">
    <property type="term" value="C:plasma membrane"/>
    <property type="evidence" value="ECO:0007669"/>
    <property type="project" value="TreeGrafter"/>
</dbReference>
<evidence type="ECO:0000256" key="1">
    <source>
        <dbReference type="ARBA" id="ARBA00000085"/>
    </source>
</evidence>
<dbReference type="Pfam" id="PF00512">
    <property type="entry name" value="HisKA"/>
    <property type="match status" value="1"/>
</dbReference>
<dbReference type="Gene3D" id="3.30.565.10">
    <property type="entry name" value="Histidine kinase-like ATPase, C-terminal domain"/>
    <property type="match status" value="1"/>
</dbReference>
<accession>A0A850QYZ2</accession>
<evidence type="ECO:0000256" key="11">
    <source>
        <dbReference type="SAM" id="Phobius"/>
    </source>
</evidence>
<reference evidence="13 14" key="1">
    <citation type="submission" date="2020-06" db="EMBL/GenBank/DDBJ databases">
        <authorList>
            <person name="Kang J."/>
        </authorList>
    </citation>
    <scope>NUCLEOTIDE SEQUENCE [LARGE SCALE GENOMIC DNA]</scope>
    <source>
        <strain evidence="13 14">DCY120</strain>
    </source>
</reference>
<dbReference type="PROSITE" id="PS50109">
    <property type="entry name" value="HIS_KIN"/>
    <property type="match status" value="1"/>
</dbReference>
<evidence type="ECO:0000256" key="3">
    <source>
        <dbReference type="ARBA" id="ARBA00012438"/>
    </source>
</evidence>
<keyword evidence="9" id="KW-0902">Two-component regulatory system</keyword>
<dbReference type="EMBL" id="JABZEC010000002">
    <property type="protein sequence ID" value="NVY95969.1"/>
    <property type="molecule type" value="Genomic_DNA"/>
</dbReference>
<dbReference type="RefSeq" id="WP_176942139.1">
    <property type="nucleotide sequence ID" value="NZ_JABZEC010000002.1"/>
</dbReference>
<keyword evidence="4" id="KW-0597">Phosphoprotein</keyword>
<comment type="caution">
    <text evidence="13">The sequence shown here is derived from an EMBL/GenBank/DDBJ whole genome shotgun (WGS) entry which is preliminary data.</text>
</comment>
<evidence type="ECO:0000256" key="8">
    <source>
        <dbReference type="ARBA" id="ARBA00022989"/>
    </source>
</evidence>
<dbReference type="CDD" id="cd00082">
    <property type="entry name" value="HisKA"/>
    <property type="match status" value="1"/>
</dbReference>
<dbReference type="Proteomes" id="UP000563523">
    <property type="component" value="Unassembled WGS sequence"/>
</dbReference>
<dbReference type="Gene3D" id="1.10.287.130">
    <property type="match status" value="1"/>
</dbReference>
<evidence type="ECO:0000256" key="6">
    <source>
        <dbReference type="ARBA" id="ARBA00022692"/>
    </source>
</evidence>
<keyword evidence="6 11" id="KW-0812">Transmembrane</keyword>
<keyword evidence="14" id="KW-1185">Reference proteome</keyword>
<evidence type="ECO:0000256" key="5">
    <source>
        <dbReference type="ARBA" id="ARBA00022679"/>
    </source>
</evidence>
<keyword evidence="7 13" id="KW-0418">Kinase</keyword>
<evidence type="ECO:0000256" key="7">
    <source>
        <dbReference type="ARBA" id="ARBA00022777"/>
    </source>
</evidence>
<dbReference type="PANTHER" id="PTHR45528:SF8">
    <property type="entry name" value="HISTIDINE KINASE"/>
    <property type="match status" value="1"/>
</dbReference>
<dbReference type="InterPro" id="IPR005467">
    <property type="entry name" value="His_kinase_dom"/>
</dbReference>
<dbReference type="PANTHER" id="PTHR45528">
    <property type="entry name" value="SENSOR HISTIDINE KINASE CPXA"/>
    <property type="match status" value="1"/>
</dbReference>
<name>A0A850QYZ2_9LACO</name>
<dbReference type="InterPro" id="IPR004358">
    <property type="entry name" value="Sig_transdc_His_kin-like_C"/>
</dbReference>
<proteinExistence type="predicted"/>
<keyword evidence="8 11" id="KW-1133">Transmembrane helix</keyword>
<dbReference type="PRINTS" id="PR00344">
    <property type="entry name" value="BCTRLSENSOR"/>
</dbReference>
<comment type="subcellular location">
    <subcellularLocation>
        <location evidence="2">Membrane</location>
        <topology evidence="2">Multi-pass membrane protein</topology>
    </subcellularLocation>
</comment>
<evidence type="ECO:0000256" key="10">
    <source>
        <dbReference type="ARBA" id="ARBA00023136"/>
    </source>
</evidence>
<dbReference type="GO" id="GO:0000155">
    <property type="term" value="F:phosphorelay sensor kinase activity"/>
    <property type="evidence" value="ECO:0007669"/>
    <property type="project" value="InterPro"/>
</dbReference>
<feature type="transmembrane region" description="Helical" evidence="11">
    <location>
        <begin position="12"/>
        <end position="39"/>
    </location>
</feature>
<evidence type="ECO:0000256" key="9">
    <source>
        <dbReference type="ARBA" id="ARBA00023012"/>
    </source>
</evidence>
<keyword evidence="10 11" id="KW-0472">Membrane</keyword>
<evidence type="ECO:0000256" key="4">
    <source>
        <dbReference type="ARBA" id="ARBA00022553"/>
    </source>
</evidence>
<comment type="catalytic activity">
    <reaction evidence="1">
        <text>ATP + protein L-histidine = ADP + protein N-phospho-L-histidine.</text>
        <dbReference type="EC" id="2.7.13.3"/>
    </reaction>
</comment>
<feature type="domain" description="Histidine kinase" evidence="12">
    <location>
        <begin position="239"/>
        <end position="453"/>
    </location>
</feature>
<dbReference type="InterPro" id="IPR003594">
    <property type="entry name" value="HATPase_dom"/>
</dbReference>
<feature type="transmembrane region" description="Helical" evidence="11">
    <location>
        <begin position="148"/>
        <end position="167"/>
    </location>
</feature>
<dbReference type="InterPro" id="IPR050398">
    <property type="entry name" value="HssS/ArlS-like"/>
</dbReference>
<dbReference type="EC" id="2.7.13.3" evidence="3"/>
<dbReference type="SUPFAM" id="SSF47384">
    <property type="entry name" value="Homodimeric domain of signal transducing histidine kinase"/>
    <property type="match status" value="1"/>
</dbReference>
<organism evidence="13 14">
    <name type="scientific">Bombilactobacillus apium</name>
    <dbReference type="NCBI Taxonomy" id="2675299"/>
    <lineage>
        <taxon>Bacteria</taxon>
        <taxon>Bacillati</taxon>
        <taxon>Bacillota</taxon>
        <taxon>Bacilli</taxon>
        <taxon>Lactobacillales</taxon>
        <taxon>Lactobacillaceae</taxon>
        <taxon>Bombilactobacillus</taxon>
    </lineage>
</organism>
<dbReference type="Pfam" id="PF02518">
    <property type="entry name" value="HATPase_c"/>
    <property type="match status" value="1"/>
</dbReference>
<dbReference type="InterPro" id="IPR036890">
    <property type="entry name" value="HATPase_C_sf"/>
</dbReference>
<evidence type="ECO:0000256" key="2">
    <source>
        <dbReference type="ARBA" id="ARBA00004141"/>
    </source>
</evidence>